<sequence>MTSEPAQQDLIQVPSALLNSITSSLNDLRNEVSQLRAQNAALSSKVERLEYETGTRFPQFNRLPPEVRNLIWIFAISTPQILLLTDDIIRRSAIQDIMSTCQEARRNAMQMKLSYFEWGGQNRGSGEDRYNPEYYGLKQYFNIDIDTILLKDKGIIPGLADITCGHCSWRMNPDFEIPDPNCTKCHRLLRIAMPEQDWHDPQPAQIDIQGANFIVMRGAMTYSLVSSNVQELYLVVGDLSALNEHDVTFITPRRRPGEILHHFRFHDAEAFLGIPPRQRGLYLQNSWEHMALQLEKRLKHFKDTRAAGRKCAAEEFGLSPEQMDAAGSLGDLSSWDLPRVKYVEAITERDKKAFLYRKPFQAEDVYEDPYGDNPTPSDMSED</sequence>
<feature type="domain" description="2EXR" evidence="2">
    <location>
        <begin position="57"/>
        <end position="148"/>
    </location>
</feature>
<keyword evidence="4" id="KW-1185">Reference proteome</keyword>
<dbReference type="InterPro" id="IPR045518">
    <property type="entry name" value="2EXR"/>
</dbReference>
<feature type="coiled-coil region" evidence="1">
    <location>
        <begin position="18"/>
        <end position="52"/>
    </location>
</feature>
<dbReference type="EMBL" id="JAAMPI010000547">
    <property type="protein sequence ID" value="KAF4630461.1"/>
    <property type="molecule type" value="Genomic_DNA"/>
</dbReference>
<evidence type="ECO:0000256" key="1">
    <source>
        <dbReference type="SAM" id="Coils"/>
    </source>
</evidence>
<protein>
    <recommendedName>
        <fullName evidence="2">2EXR domain-containing protein</fullName>
    </recommendedName>
</protein>
<evidence type="ECO:0000313" key="3">
    <source>
        <dbReference type="EMBL" id="KAF4630461.1"/>
    </source>
</evidence>
<reference evidence="3 4" key="1">
    <citation type="submission" date="2020-03" db="EMBL/GenBank/DDBJ databases">
        <title>Draft Genome Sequence of Cudoniella acicularis.</title>
        <authorList>
            <person name="Buettner E."/>
            <person name="Kellner H."/>
        </authorList>
    </citation>
    <scope>NUCLEOTIDE SEQUENCE [LARGE SCALE GENOMIC DNA]</scope>
    <source>
        <strain evidence="3 4">DSM 108380</strain>
    </source>
</reference>
<proteinExistence type="predicted"/>
<organism evidence="3 4">
    <name type="scientific">Cudoniella acicularis</name>
    <dbReference type="NCBI Taxonomy" id="354080"/>
    <lineage>
        <taxon>Eukaryota</taxon>
        <taxon>Fungi</taxon>
        <taxon>Dikarya</taxon>
        <taxon>Ascomycota</taxon>
        <taxon>Pezizomycotina</taxon>
        <taxon>Leotiomycetes</taxon>
        <taxon>Helotiales</taxon>
        <taxon>Tricladiaceae</taxon>
        <taxon>Cudoniella</taxon>
    </lineage>
</organism>
<dbReference type="Proteomes" id="UP000566819">
    <property type="component" value="Unassembled WGS sequence"/>
</dbReference>
<name>A0A8H4W1U2_9HELO</name>
<dbReference type="AlphaFoldDB" id="A0A8H4W1U2"/>
<dbReference type="Pfam" id="PF20150">
    <property type="entry name" value="2EXR"/>
    <property type="match status" value="1"/>
</dbReference>
<dbReference type="OrthoDB" id="3541236at2759"/>
<dbReference type="PANTHER" id="PTHR35910:SF6">
    <property type="entry name" value="2EXR DOMAIN-CONTAINING PROTEIN"/>
    <property type="match status" value="1"/>
</dbReference>
<keyword evidence="1" id="KW-0175">Coiled coil</keyword>
<evidence type="ECO:0000313" key="4">
    <source>
        <dbReference type="Proteomes" id="UP000566819"/>
    </source>
</evidence>
<gene>
    <name evidence="3" type="ORF">G7Y89_g7675</name>
</gene>
<dbReference type="PANTHER" id="PTHR35910">
    <property type="entry name" value="2EXR DOMAIN-CONTAINING PROTEIN"/>
    <property type="match status" value="1"/>
</dbReference>
<comment type="caution">
    <text evidence="3">The sequence shown here is derived from an EMBL/GenBank/DDBJ whole genome shotgun (WGS) entry which is preliminary data.</text>
</comment>
<evidence type="ECO:0000259" key="2">
    <source>
        <dbReference type="Pfam" id="PF20150"/>
    </source>
</evidence>
<accession>A0A8H4W1U2</accession>